<dbReference type="Pfam" id="PF00928">
    <property type="entry name" value="Adap_comp_sub"/>
    <property type="match status" value="1"/>
</dbReference>
<evidence type="ECO:0000313" key="12">
    <source>
        <dbReference type="Proteomes" id="UP001165060"/>
    </source>
</evidence>
<evidence type="ECO:0000256" key="8">
    <source>
        <dbReference type="RuleBase" id="RU364018"/>
    </source>
</evidence>
<keyword evidence="3 8" id="KW-0963">Cytoplasm</keyword>
<feature type="domain" description="MHD" evidence="10">
    <location>
        <begin position="1"/>
        <end position="226"/>
    </location>
</feature>
<evidence type="ECO:0000256" key="7">
    <source>
        <dbReference type="ARBA" id="ARBA00023329"/>
    </source>
</evidence>
<keyword evidence="5 8" id="KW-0653">Protein transport</keyword>
<dbReference type="EMBL" id="BRYB01003013">
    <property type="protein sequence ID" value="GMI29008.1"/>
    <property type="molecule type" value="Genomic_DNA"/>
</dbReference>
<comment type="similarity">
    <text evidence="1 8">Belongs to the adaptor complexes medium subunit family. Delta-COP subfamily.</text>
</comment>
<evidence type="ECO:0000256" key="3">
    <source>
        <dbReference type="ARBA" id="ARBA00022490"/>
    </source>
</evidence>
<keyword evidence="2 8" id="KW-0813">Transport</keyword>
<keyword evidence="4 8" id="KW-0931">ER-Golgi transport</keyword>
<evidence type="ECO:0000256" key="9">
    <source>
        <dbReference type="RuleBase" id="RU366052"/>
    </source>
</evidence>
<dbReference type="Gene3D" id="2.60.40.1170">
    <property type="entry name" value="Mu homology domain, subdomain B"/>
    <property type="match status" value="2"/>
</dbReference>
<keyword evidence="8" id="KW-0472">Membrane</keyword>
<evidence type="ECO:0000259" key="10">
    <source>
        <dbReference type="PROSITE" id="PS51072"/>
    </source>
</evidence>
<reference evidence="11 12" key="1">
    <citation type="journal article" date="2023" name="Commun. Biol.">
        <title>Genome analysis of Parmales, the sister group of diatoms, reveals the evolutionary specialization of diatoms from phago-mixotrophs to photoautotrophs.</title>
        <authorList>
            <person name="Ban H."/>
            <person name="Sato S."/>
            <person name="Yoshikawa S."/>
            <person name="Yamada K."/>
            <person name="Nakamura Y."/>
            <person name="Ichinomiya M."/>
            <person name="Sato N."/>
            <person name="Blanc-Mathieu R."/>
            <person name="Endo H."/>
            <person name="Kuwata A."/>
            <person name="Ogata H."/>
        </authorList>
    </citation>
    <scope>NUCLEOTIDE SEQUENCE [LARGE SCALE GENOMIC DNA]</scope>
</reference>
<comment type="subunit">
    <text evidence="8">Oligomeric complex that consists of at least the alpha, beta, beta', gamma, delta, epsilon and zeta subunits.</text>
</comment>
<evidence type="ECO:0000256" key="1">
    <source>
        <dbReference type="ARBA" id="ARBA00010516"/>
    </source>
</evidence>
<accession>A0ABQ6MNC3</accession>
<evidence type="ECO:0000256" key="5">
    <source>
        <dbReference type="ARBA" id="ARBA00022927"/>
    </source>
</evidence>
<dbReference type="PANTHER" id="PTHR10121:SF0">
    <property type="entry name" value="COATOMER SUBUNIT DELTA"/>
    <property type="match status" value="1"/>
</dbReference>
<evidence type="ECO:0000313" key="11">
    <source>
        <dbReference type="EMBL" id="GMI29008.1"/>
    </source>
</evidence>
<dbReference type="Proteomes" id="UP001165060">
    <property type="component" value="Unassembled WGS sequence"/>
</dbReference>
<name>A0ABQ6MNC3_9STRA</name>
<keyword evidence="6 8" id="KW-0333">Golgi apparatus</keyword>
<keyword evidence="7 8" id="KW-0968">Cytoplasmic vesicle</keyword>
<comment type="function">
    <text evidence="8">The coatomer is a cytosolic protein complex that binds to dilysine motifs and reversibly associates with Golgi non-clathrin-coated vesicles, which further mediate biosynthetic protein transport from the ER, via the Golgi up to the trans Golgi network. Coatomer complex is required for budding from Golgi membranes, and is essential for the retrograde Golgi-to-ER transport of dilysine-tagged proteins.</text>
</comment>
<dbReference type="CDD" id="cd09254">
    <property type="entry name" value="AP_delta-COPI_MHD"/>
    <property type="match status" value="1"/>
</dbReference>
<sequence length="226" mass="23543">MSREGEVLSCEVKGTLSLTANTDEGSTVQVVLDKAAIASSSIPFTLNTHPKIDKATWESSGVLSIKGGKGIPLNRPVGVLRWSHSSPAAAPITVNCWAEPDGSGGQSLCLEYEARDGMELGEVQIVIPGVHAAPTGVAVEPSGMYKHQPESASLVWYNQAVSAAHGNLTGSLEFTVAGGSADFFPIQVSFTSKPLCPMSVLGVRGQAGDVKHDFTARAGPESYTCS</sequence>
<dbReference type="PANTHER" id="PTHR10121">
    <property type="entry name" value="COATOMER SUBUNIT DELTA"/>
    <property type="match status" value="1"/>
</dbReference>
<evidence type="ECO:0000256" key="2">
    <source>
        <dbReference type="ARBA" id="ARBA00022448"/>
    </source>
</evidence>
<dbReference type="InterPro" id="IPR027059">
    <property type="entry name" value="Coatomer_dsu"/>
</dbReference>
<comment type="subcellular location">
    <subcellularLocation>
        <location evidence="8 9">Cytoplasm</location>
    </subcellularLocation>
    <subcellularLocation>
        <location evidence="8 9">Cytoplasmic vesicle</location>
        <location evidence="8 9">COPI-coated vesicle membrane</location>
        <topology evidence="8 9">Peripheral membrane protein</topology>
        <orientation evidence="8 9">Cytoplasmic side</orientation>
    </subcellularLocation>
    <subcellularLocation>
        <location evidence="8 9">Golgi apparatus membrane</location>
        <topology evidence="8 9">Peripheral membrane protein</topology>
        <orientation evidence="8 9">Cytoplasmic side</orientation>
    </subcellularLocation>
</comment>
<dbReference type="SUPFAM" id="SSF49447">
    <property type="entry name" value="Second domain of Mu2 adaptin subunit (ap50) of ap2 adaptor"/>
    <property type="match status" value="1"/>
</dbReference>
<keyword evidence="12" id="KW-1185">Reference proteome</keyword>
<gene>
    <name evidence="11" type="ORF">TeGR_g3</name>
</gene>
<comment type="caution">
    <text evidence="11">The sequence shown here is derived from an EMBL/GenBank/DDBJ whole genome shotgun (WGS) entry which is preliminary data.</text>
</comment>
<organism evidence="11 12">
    <name type="scientific">Tetraparma gracilis</name>
    <dbReference type="NCBI Taxonomy" id="2962635"/>
    <lineage>
        <taxon>Eukaryota</taxon>
        <taxon>Sar</taxon>
        <taxon>Stramenopiles</taxon>
        <taxon>Ochrophyta</taxon>
        <taxon>Bolidophyceae</taxon>
        <taxon>Parmales</taxon>
        <taxon>Triparmaceae</taxon>
        <taxon>Tetraparma</taxon>
    </lineage>
</organism>
<evidence type="ECO:0000256" key="4">
    <source>
        <dbReference type="ARBA" id="ARBA00022892"/>
    </source>
</evidence>
<dbReference type="PROSITE" id="PS51072">
    <property type="entry name" value="MHD"/>
    <property type="match status" value="1"/>
</dbReference>
<dbReference type="InterPro" id="IPR036168">
    <property type="entry name" value="AP2_Mu_C_sf"/>
</dbReference>
<protein>
    <recommendedName>
        <fullName evidence="8">Coatomer subunit delta</fullName>
    </recommendedName>
</protein>
<evidence type="ECO:0000256" key="6">
    <source>
        <dbReference type="ARBA" id="ARBA00023034"/>
    </source>
</evidence>
<dbReference type="InterPro" id="IPR028565">
    <property type="entry name" value="MHD"/>
</dbReference>
<proteinExistence type="inferred from homology"/>